<evidence type="ECO:0008006" key="4">
    <source>
        <dbReference type="Google" id="ProtNLM"/>
    </source>
</evidence>
<protein>
    <recommendedName>
        <fullName evidence="4">Ion transport domain-containing protein</fullName>
    </recommendedName>
</protein>
<reference evidence="2" key="1">
    <citation type="submission" date="2014-01" db="EMBL/GenBank/DDBJ databases">
        <authorList>
            <person name="Aslett M."/>
        </authorList>
    </citation>
    <scope>NUCLEOTIDE SEQUENCE</scope>
    <source>
        <strain evidence="2">CDC</strain>
    </source>
</reference>
<keyword evidence="3" id="KW-1185">Reference proteome</keyword>
<name>A0A060RZH0_PLARE</name>
<dbReference type="PANTHER" id="PTHR38483">
    <property type="entry name" value="CHROMOSOME 1, WHOLE GENOME SHOTGUN SEQUENCE"/>
    <property type="match status" value="1"/>
</dbReference>
<gene>
    <name evidence="2" type="ORF">PRCDC_1429300</name>
</gene>
<dbReference type="Proteomes" id="UP000027581">
    <property type="component" value="Unassembled WGS sequence"/>
</dbReference>
<dbReference type="VEuPathDB" id="PlasmoDB:PRG01_1430000"/>
<feature type="transmembrane region" description="Helical" evidence="1">
    <location>
        <begin position="238"/>
        <end position="259"/>
    </location>
</feature>
<evidence type="ECO:0000313" key="2">
    <source>
        <dbReference type="EMBL" id="CDO66767.1"/>
    </source>
</evidence>
<reference evidence="2" key="2">
    <citation type="submission" date="2014-05" db="EMBL/GenBank/DDBJ databases">
        <title>The genome sequences of chimpanzee malaria parasites reveal the path to human adaptation.</title>
        <authorList>
            <person name="Otto T.D."/>
            <person name="Rayner J.C."/>
            <person name="Boehme U."/>
            <person name="Pain A."/>
            <person name="Spottiswoode N."/>
            <person name="Sanders M."/>
            <person name="Quail M."/>
            <person name="Ollomo B."/>
            <person name="Renaud F."/>
            <person name="Thomas A.W."/>
            <person name="Prugnolle F."/>
            <person name="Conway D.J."/>
            <person name="Newbold C."/>
            <person name="Berriman M."/>
        </authorList>
    </citation>
    <scope>NUCLEOTIDE SEQUENCE [LARGE SCALE GENOMIC DNA]</scope>
    <source>
        <strain evidence="2">CDC</strain>
    </source>
</reference>
<organism evidence="2 3">
    <name type="scientific">Plasmodium reichenowi</name>
    <dbReference type="NCBI Taxonomy" id="5854"/>
    <lineage>
        <taxon>Eukaryota</taxon>
        <taxon>Sar</taxon>
        <taxon>Alveolata</taxon>
        <taxon>Apicomplexa</taxon>
        <taxon>Aconoidasida</taxon>
        <taxon>Haemosporida</taxon>
        <taxon>Plasmodiidae</taxon>
        <taxon>Plasmodium</taxon>
        <taxon>Plasmodium (Laverania)</taxon>
    </lineage>
</organism>
<sequence length="330" mass="39499">MDSFIDDEINLIDENEPILIDIQDLINVGKVPKKKGNGHVVKNYEKNNEKLNKNKIINEYSNINNKINNYKMNHNYGNNYNTYDSEIEDYNDKDFLIYKEGNLKKGKDKKLKEYSEYSISHISNNIYNSFKKNYEKIFDKLKNIYILRKKKKKKSDDKFMYYSDDISDDFFHILASRLYYSKITTYIYFLVIILNLIILIYTIFTNVLNKYVVCAEIFVIFMLFFEIFLRLLTEGTSYFYHFDGLFDVTVSFICLLLLLNSGDFKIFFLENKIVKTNKKEIEEIISQSLTVLRFSFQLFRTITFFMHYKRTKLPTDNIDFSLLNLPRDDI</sequence>
<feature type="transmembrane region" description="Helical" evidence="1">
    <location>
        <begin position="186"/>
        <end position="204"/>
    </location>
</feature>
<accession>A0A060RZH0</accession>
<feature type="transmembrane region" description="Helical" evidence="1">
    <location>
        <begin position="211"/>
        <end position="232"/>
    </location>
</feature>
<dbReference type="AlphaFoldDB" id="A0A060RZH0"/>
<dbReference type="SUPFAM" id="SSF81324">
    <property type="entry name" value="Voltage-gated potassium channels"/>
    <property type="match status" value="1"/>
</dbReference>
<dbReference type="EMBL" id="HG810775">
    <property type="protein sequence ID" value="CDO66767.1"/>
    <property type="molecule type" value="Genomic_DNA"/>
</dbReference>
<dbReference type="PhylomeDB" id="A0A060RZH0"/>
<proteinExistence type="predicted"/>
<keyword evidence="1" id="KW-1133">Transmembrane helix</keyword>
<dbReference type="PANTHER" id="PTHR38483:SF1">
    <property type="entry name" value="ION TRANSPORT DOMAIN-CONTAINING PROTEIN"/>
    <property type="match status" value="1"/>
</dbReference>
<evidence type="ECO:0000313" key="3">
    <source>
        <dbReference type="Proteomes" id="UP000027581"/>
    </source>
</evidence>
<evidence type="ECO:0000256" key="1">
    <source>
        <dbReference type="SAM" id="Phobius"/>
    </source>
</evidence>
<keyword evidence="1" id="KW-0472">Membrane</keyword>
<dbReference type="VEuPathDB" id="PlasmoDB:PRCDC_1429300"/>
<keyword evidence="1" id="KW-0812">Transmembrane</keyword>